<dbReference type="GO" id="GO:0000049">
    <property type="term" value="F:tRNA binding"/>
    <property type="evidence" value="ECO:0007669"/>
    <property type="project" value="TreeGrafter"/>
</dbReference>
<dbReference type="EMBL" id="JSWE01000036">
    <property type="protein sequence ID" value="KIE06128.1"/>
    <property type="molecule type" value="Genomic_DNA"/>
</dbReference>
<keyword evidence="5" id="KW-0479">Metal-binding</keyword>
<evidence type="ECO:0000313" key="12">
    <source>
        <dbReference type="Proteomes" id="UP000031258"/>
    </source>
</evidence>
<evidence type="ECO:0000256" key="5">
    <source>
        <dbReference type="ARBA" id="ARBA00022723"/>
    </source>
</evidence>
<dbReference type="SUPFAM" id="SSF81301">
    <property type="entry name" value="Nucleotidyltransferase"/>
    <property type="match status" value="1"/>
</dbReference>
<comment type="similarity">
    <text evidence="8">Belongs to the tRNA nucleotidyltransferase/poly(A) polymerase family.</text>
</comment>
<dbReference type="Pfam" id="PF12627">
    <property type="entry name" value="PolyA_pol_RNAbd"/>
    <property type="match status" value="1"/>
</dbReference>
<evidence type="ECO:0000256" key="3">
    <source>
        <dbReference type="ARBA" id="ARBA00022694"/>
    </source>
</evidence>
<evidence type="ECO:0000256" key="8">
    <source>
        <dbReference type="RuleBase" id="RU003953"/>
    </source>
</evidence>
<evidence type="ECO:0000256" key="1">
    <source>
        <dbReference type="ARBA" id="ARBA00001946"/>
    </source>
</evidence>
<dbReference type="InterPro" id="IPR043519">
    <property type="entry name" value="NT_sf"/>
</dbReference>
<keyword evidence="4 11" id="KW-0548">Nucleotidyltransferase</keyword>
<evidence type="ECO:0000256" key="2">
    <source>
        <dbReference type="ARBA" id="ARBA00022679"/>
    </source>
</evidence>
<keyword evidence="6" id="KW-0547">Nucleotide-binding</keyword>
<dbReference type="GO" id="GO:0008033">
    <property type="term" value="P:tRNA processing"/>
    <property type="evidence" value="ECO:0007669"/>
    <property type="project" value="UniProtKB-KW"/>
</dbReference>
<keyword evidence="8" id="KW-0694">RNA-binding</keyword>
<reference evidence="11 12" key="1">
    <citation type="submission" date="2014-11" db="EMBL/GenBank/DDBJ databases">
        <title>A Rickettsiales Symbiont of Amoebae With Ancient Features.</title>
        <authorList>
            <person name="Schulz F."/>
            <person name="Martijn J."/>
            <person name="Wascher F."/>
            <person name="Kostanjsek R."/>
            <person name="Ettema T.J."/>
            <person name="Horn M."/>
        </authorList>
    </citation>
    <scope>NUCLEOTIDE SEQUENCE [LARGE SCALE GENOMIC DNA]</scope>
    <source>
        <strain evidence="11 12">UWC36</strain>
    </source>
</reference>
<dbReference type="Proteomes" id="UP000031258">
    <property type="component" value="Unassembled WGS sequence"/>
</dbReference>
<comment type="cofactor">
    <cofactor evidence="1">
        <name>Mg(2+)</name>
        <dbReference type="ChEBI" id="CHEBI:18420"/>
    </cofactor>
</comment>
<dbReference type="GO" id="GO:0000166">
    <property type="term" value="F:nucleotide binding"/>
    <property type="evidence" value="ECO:0007669"/>
    <property type="project" value="UniProtKB-KW"/>
</dbReference>
<gene>
    <name evidence="11" type="primary">pcnB_2</name>
    <name evidence="11" type="ORF">NF27_BK00490</name>
</gene>
<dbReference type="GO" id="GO:1990817">
    <property type="term" value="F:poly(A) RNA polymerase activity"/>
    <property type="evidence" value="ECO:0007669"/>
    <property type="project" value="UniProtKB-EC"/>
</dbReference>
<keyword evidence="2 8" id="KW-0808">Transferase</keyword>
<accession>A0A0C1QQF5</accession>
<dbReference type="EC" id="2.7.7.19" evidence="11"/>
<dbReference type="AlphaFoldDB" id="A0A0C1QQF5"/>
<dbReference type="InterPro" id="IPR032828">
    <property type="entry name" value="PolyA_RNA-bd"/>
</dbReference>
<evidence type="ECO:0000256" key="6">
    <source>
        <dbReference type="ARBA" id="ARBA00022741"/>
    </source>
</evidence>
<dbReference type="Pfam" id="PF01743">
    <property type="entry name" value="PolyA_pol"/>
    <property type="match status" value="1"/>
</dbReference>
<dbReference type="PANTHER" id="PTHR46173:SF1">
    <property type="entry name" value="CCA TRNA NUCLEOTIDYLTRANSFERASE 1, MITOCHONDRIAL"/>
    <property type="match status" value="1"/>
</dbReference>
<feature type="domain" description="tRNA nucleotidyltransferase/poly(A) polymerase RNA and SrmB- binding" evidence="10">
    <location>
        <begin position="183"/>
        <end position="236"/>
    </location>
</feature>
<comment type="caution">
    <text evidence="11">The sequence shown here is derived from an EMBL/GenBank/DDBJ whole genome shotgun (WGS) entry which is preliminary data.</text>
</comment>
<keyword evidence="7" id="KW-0460">Magnesium</keyword>
<dbReference type="GO" id="GO:0046872">
    <property type="term" value="F:metal ion binding"/>
    <property type="evidence" value="ECO:0007669"/>
    <property type="project" value="UniProtKB-KW"/>
</dbReference>
<organism evidence="11 12">
    <name type="scientific">Candidatus Jidaibacter acanthamoebae</name>
    <dbReference type="NCBI Taxonomy" id="86105"/>
    <lineage>
        <taxon>Bacteria</taxon>
        <taxon>Pseudomonadati</taxon>
        <taxon>Pseudomonadota</taxon>
        <taxon>Alphaproteobacteria</taxon>
        <taxon>Rickettsiales</taxon>
        <taxon>Candidatus Midichloriaceae</taxon>
        <taxon>Candidatus Jidaibacter</taxon>
    </lineage>
</organism>
<dbReference type="InterPro" id="IPR002646">
    <property type="entry name" value="PolA_pol_head_dom"/>
</dbReference>
<evidence type="ECO:0000259" key="9">
    <source>
        <dbReference type="Pfam" id="PF01743"/>
    </source>
</evidence>
<keyword evidence="12" id="KW-1185">Reference proteome</keyword>
<dbReference type="SUPFAM" id="SSF81891">
    <property type="entry name" value="Poly A polymerase C-terminal region-like"/>
    <property type="match status" value="1"/>
</dbReference>
<dbReference type="PANTHER" id="PTHR46173">
    <property type="entry name" value="CCA TRNA NUCLEOTIDYLTRANSFERASE 1, MITOCHONDRIAL"/>
    <property type="match status" value="1"/>
</dbReference>
<evidence type="ECO:0000256" key="4">
    <source>
        <dbReference type="ARBA" id="ARBA00022695"/>
    </source>
</evidence>
<dbReference type="InterPro" id="IPR050264">
    <property type="entry name" value="Bact_CCA-adding_enz_type3_sf"/>
</dbReference>
<dbReference type="STRING" id="86105.NF27_BK00490"/>
<dbReference type="PATRIC" id="fig|86105.3.peg.127"/>
<evidence type="ECO:0000313" key="11">
    <source>
        <dbReference type="EMBL" id="KIE06128.1"/>
    </source>
</evidence>
<sequence length="403" mass="46479">MILMTKINIPPNTPLELIRKLFNLLSEAGESRLVGGCVRDIICGKMSDDIDIATTALPEQVLKIFSKHNIKAIPTGIKHGTITGIFDKHILEITTLRKDVECFGRHATVEFTDSWEEDASRRDFTINAMSMDLEGNIYDYFGGIEDLKNNLVRFVGTAEKRIQEDYLRILRFFRFYSYFGGNNIDKESLAAVFKYAPQMATLSGERIRQEMLKIINKQYAYNTIKLMVENGVWEHLNCGSPNIEKLYSYKFCSEALINLAAIIRSTSDPILNCKNIRLRWRLSNKEMTTLEMLCSKDYELNSTDDINSKKALYFLGKQNFLMKLKLKFVEEPNEDLSKLFELAENFIIPAFPLNGRDVRRIGFEGKEIREVILNTTNAWINSNFSLKKEELLELVKTYYISRA</sequence>
<proteinExistence type="inferred from homology"/>
<keyword evidence="3" id="KW-0819">tRNA processing</keyword>
<dbReference type="CDD" id="cd05398">
    <property type="entry name" value="NT_ClassII-CCAase"/>
    <property type="match status" value="1"/>
</dbReference>
<dbReference type="Gene3D" id="3.30.460.10">
    <property type="entry name" value="Beta Polymerase, domain 2"/>
    <property type="match status" value="1"/>
</dbReference>
<evidence type="ECO:0000259" key="10">
    <source>
        <dbReference type="Pfam" id="PF12627"/>
    </source>
</evidence>
<evidence type="ECO:0000256" key="7">
    <source>
        <dbReference type="ARBA" id="ARBA00022842"/>
    </source>
</evidence>
<protein>
    <submittedName>
        <fullName evidence="11">PolyApolymerase family protein</fullName>
        <ecNumber evidence="11">2.7.7.19</ecNumber>
    </submittedName>
</protein>
<name>A0A0C1QQF5_9RICK</name>
<feature type="domain" description="Poly A polymerase head" evidence="9">
    <location>
        <begin position="32"/>
        <end position="153"/>
    </location>
</feature>
<dbReference type="Gene3D" id="1.10.3090.10">
    <property type="entry name" value="cca-adding enzyme, domain 2"/>
    <property type="match status" value="1"/>
</dbReference>